<feature type="compositionally biased region" description="Low complexity" evidence="6">
    <location>
        <begin position="249"/>
        <end position="259"/>
    </location>
</feature>
<dbReference type="PANTHER" id="PTHR12542">
    <property type="entry name" value="EXOCYST COMPLEX PROTEIN EXO70"/>
    <property type="match status" value="1"/>
</dbReference>
<keyword evidence="3 5" id="KW-0268">Exocytosis</keyword>
<evidence type="ECO:0000256" key="6">
    <source>
        <dbReference type="SAM" id="MobiDB-lite"/>
    </source>
</evidence>
<evidence type="ECO:0000256" key="5">
    <source>
        <dbReference type="RuleBase" id="RU365026"/>
    </source>
</evidence>
<dbReference type="OrthoDB" id="1922221at2759"/>
<dbReference type="InterPro" id="IPR016159">
    <property type="entry name" value="Cullin_repeat-like_dom_sf"/>
</dbReference>
<proteinExistence type="inferred from homology"/>
<gene>
    <name evidence="8" type="ORF">DSTB1V02_LOCUS786</name>
</gene>
<evidence type="ECO:0000259" key="7">
    <source>
        <dbReference type="Pfam" id="PF03081"/>
    </source>
</evidence>
<dbReference type="EMBL" id="CAJPEV010000061">
    <property type="protein sequence ID" value="CAG0879845.1"/>
    <property type="molecule type" value="Genomic_DNA"/>
</dbReference>
<dbReference type="InterPro" id="IPR046364">
    <property type="entry name" value="Exo70_C"/>
</dbReference>
<dbReference type="GO" id="GO:0000145">
    <property type="term" value="C:exocyst"/>
    <property type="evidence" value="ECO:0007669"/>
    <property type="project" value="InterPro"/>
</dbReference>
<dbReference type="Gene3D" id="1.20.1280.170">
    <property type="entry name" value="Exocyst complex component Exo70"/>
    <property type="match status" value="2"/>
</dbReference>
<organism evidence="8">
    <name type="scientific">Darwinula stevensoni</name>
    <dbReference type="NCBI Taxonomy" id="69355"/>
    <lineage>
        <taxon>Eukaryota</taxon>
        <taxon>Metazoa</taxon>
        <taxon>Ecdysozoa</taxon>
        <taxon>Arthropoda</taxon>
        <taxon>Crustacea</taxon>
        <taxon>Oligostraca</taxon>
        <taxon>Ostracoda</taxon>
        <taxon>Podocopa</taxon>
        <taxon>Podocopida</taxon>
        <taxon>Darwinulocopina</taxon>
        <taxon>Darwinuloidea</taxon>
        <taxon>Darwinulidae</taxon>
        <taxon>Darwinula</taxon>
    </lineage>
</organism>
<protein>
    <recommendedName>
        <fullName evidence="4 5">Exocyst complex component 7</fullName>
    </recommendedName>
    <alternativeName>
        <fullName evidence="5">Exocyst complex component Exo70</fullName>
    </alternativeName>
</protein>
<dbReference type="AlphaFoldDB" id="A0A7R8WZ84"/>
<sequence length="709" mass="80023">MRQVSGSTMEHMALPMAASYTPAQVQRKLEQGLKSLKVLNETMDRSQRATDSIVGILNSFEQRLNQLEKAILPIYRQTDIEKTLMELNGVVKHYSVANDVEQLVKQGVMSGPSLNGYLEALDRLWSAWNYFTVNNPDSAELENVKLLFNLGMDSINKHFRELLTSISKPLIPVTVLDALSNENEVGAILKAMNLESDSVKELKQLAAWMADHNRDMFLTVYAKVRASLVVKTLNALKDHQRKGSLGIDSRSPTVPTTASPAPPRRLRADAGTRHLVLNRIQALAEKKMGKTLEVTGKHGLGKPRGSSADLGAEDKISESDIEVYLICLSAFMSLLEAEKKVAIKILPSSPLSSLMQTFEVIIRDAVEHMTTDGQGLLSRLKKAVPRQDFNSIFAVVPVLQHLLTLQRRFDSLTSECSEDSQRKFKHLMGMFFETESQCLEDFIEALKLDQDKQVPSDGTVHQLTSNIMMSLEPLRDTDDTLGHILQVAILSVSFLDKPLYQKAVGSLPLNISRKKALLGVYLTRVVAGLSMALNNKSESYSDTSLKAVFRLNNTQYILTSLQRSGLLDIMRCYQADCEDHLLDQIVEQKRIYSQGWSKVLHYITGADIPQASFTTEKMRERDRQMLKDKFLGFNREVEEIGRIQRHYSIPDPELRESLKRDNKEFILPAYQTFFDRYARLPFTKNPAKYVKYSPVDISQLIDNFFDIAA</sequence>
<keyword evidence="5" id="KW-0653">Protein transport</keyword>
<evidence type="ECO:0000256" key="3">
    <source>
        <dbReference type="ARBA" id="ARBA00022483"/>
    </source>
</evidence>
<dbReference type="Pfam" id="PF03081">
    <property type="entry name" value="Exo70_C"/>
    <property type="match status" value="1"/>
</dbReference>
<feature type="domain" description="Exocyst complex subunit Exo70 C-terminal" evidence="7">
    <location>
        <begin position="328"/>
        <end position="702"/>
    </location>
</feature>
<keyword evidence="2 5" id="KW-0813">Transport</keyword>
<dbReference type="GO" id="GO:0006887">
    <property type="term" value="P:exocytosis"/>
    <property type="evidence" value="ECO:0007669"/>
    <property type="project" value="UniProtKB-KW"/>
</dbReference>
<keyword evidence="9" id="KW-1185">Reference proteome</keyword>
<dbReference type="PANTHER" id="PTHR12542:SF41">
    <property type="entry name" value="EXOCYST COMPLEX COMPONENT 7"/>
    <property type="match status" value="1"/>
</dbReference>
<evidence type="ECO:0000313" key="9">
    <source>
        <dbReference type="Proteomes" id="UP000677054"/>
    </source>
</evidence>
<comment type="function">
    <text evidence="5">Component of the exocyst complex involved in the docking of exocytic vesicles with fusion sites on the plasma membrane.</text>
</comment>
<evidence type="ECO:0000256" key="4">
    <source>
        <dbReference type="ARBA" id="ARBA00026169"/>
    </source>
</evidence>
<evidence type="ECO:0000313" key="8">
    <source>
        <dbReference type="EMBL" id="CAD7240779.1"/>
    </source>
</evidence>
<accession>A0A7R8WZ84</accession>
<dbReference type="InterPro" id="IPR004140">
    <property type="entry name" value="Exo70"/>
</dbReference>
<dbReference type="Pfam" id="PF20669">
    <property type="entry name" value="Exo70_N"/>
    <property type="match status" value="1"/>
</dbReference>
<dbReference type="EMBL" id="LR899578">
    <property type="protein sequence ID" value="CAD7240779.1"/>
    <property type="molecule type" value="Genomic_DNA"/>
</dbReference>
<dbReference type="GO" id="GO:0015031">
    <property type="term" value="P:protein transport"/>
    <property type="evidence" value="ECO:0007669"/>
    <property type="project" value="UniProtKB-KW"/>
</dbReference>
<feature type="region of interest" description="Disordered" evidence="6">
    <location>
        <begin position="241"/>
        <end position="266"/>
    </location>
</feature>
<comment type="similarity">
    <text evidence="1 5">Belongs to the EXO70 family.</text>
</comment>
<dbReference type="Proteomes" id="UP000677054">
    <property type="component" value="Unassembled WGS sequence"/>
</dbReference>
<evidence type="ECO:0000256" key="2">
    <source>
        <dbReference type="ARBA" id="ARBA00022448"/>
    </source>
</evidence>
<dbReference type="GO" id="GO:0005546">
    <property type="term" value="F:phosphatidylinositol-4,5-bisphosphate binding"/>
    <property type="evidence" value="ECO:0007669"/>
    <property type="project" value="InterPro"/>
</dbReference>
<dbReference type="SUPFAM" id="SSF74788">
    <property type="entry name" value="Cullin repeat-like"/>
    <property type="match status" value="1"/>
</dbReference>
<evidence type="ECO:0000256" key="1">
    <source>
        <dbReference type="ARBA" id="ARBA00006756"/>
    </source>
</evidence>
<name>A0A7R8WZ84_9CRUS</name>
<reference evidence="8" key="1">
    <citation type="submission" date="2020-11" db="EMBL/GenBank/DDBJ databases">
        <authorList>
            <person name="Tran Van P."/>
        </authorList>
    </citation>
    <scope>NUCLEOTIDE SEQUENCE</scope>
</reference>